<evidence type="ECO:0000313" key="3">
    <source>
        <dbReference type="Proteomes" id="UP000516173"/>
    </source>
</evidence>
<reference evidence="2 3" key="1">
    <citation type="submission" date="2020-08" db="EMBL/GenBank/DDBJ databases">
        <title>Genome Sequencing of Nocardia wallacei strain FMUON74 and assembly.</title>
        <authorList>
            <person name="Toyokawa M."/>
            <person name="Uesaka K."/>
        </authorList>
    </citation>
    <scope>NUCLEOTIDE SEQUENCE [LARGE SCALE GENOMIC DNA]</scope>
    <source>
        <strain evidence="2 3">FMUON74</strain>
    </source>
</reference>
<protein>
    <submittedName>
        <fullName evidence="2">Uncharacterized protein</fullName>
    </submittedName>
</protein>
<dbReference type="Proteomes" id="UP000516173">
    <property type="component" value="Chromosome"/>
</dbReference>
<feature type="compositionally biased region" description="Basic and acidic residues" evidence="1">
    <location>
        <begin position="54"/>
        <end position="71"/>
    </location>
</feature>
<feature type="compositionally biased region" description="Pro residues" evidence="1">
    <location>
        <begin position="116"/>
        <end position="126"/>
    </location>
</feature>
<name>A0A7G1KHS8_9NOCA</name>
<proteinExistence type="predicted"/>
<dbReference type="EMBL" id="AP023396">
    <property type="protein sequence ID" value="BCK54787.1"/>
    <property type="molecule type" value="Genomic_DNA"/>
</dbReference>
<sequence length="283" mass="30096">MHRDPALPPQSPGIDQRTDLAADAVDEFGGGRPQVGVQHPGRHTPRSLYQSESRSGDGEGHPDRRRHESAQRPHHFALDVGRAARRRAGASDRVADPEAGPPPSAPGVDFDRDPRFPPAAPLPEPARVPAADSAFAVEADFPRARDDDSAREAGDDFPRDDDSPRVADGREADPPSVVDDCARGREADPLPVVGGCVRERGAGSLPVVDDCVRGREADPLPVVGGCVRGCEADRLPVVDDWARGREVVSPSVVEEEWVGDSASAGDVASEGCGCCWVLARRSR</sequence>
<feature type="compositionally biased region" description="Pro residues" evidence="1">
    <location>
        <begin position="1"/>
        <end position="11"/>
    </location>
</feature>
<feature type="region of interest" description="Disordered" evidence="1">
    <location>
        <begin position="1"/>
        <end position="186"/>
    </location>
</feature>
<keyword evidence="3" id="KW-1185">Reference proteome</keyword>
<dbReference type="AlphaFoldDB" id="A0A7G1KHS8"/>
<feature type="compositionally biased region" description="Basic and acidic residues" evidence="1">
    <location>
        <begin position="140"/>
        <end position="173"/>
    </location>
</feature>
<accession>A0A7G1KHS8</accession>
<evidence type="ECO:0000313" key="2">
    <source>
        <dbReference type="EMBL" id="BCK54787.1"/>
    </source>
</evidence>
<evidence type="ECO:0000256" key="1">
    <source>
        <dbReference type="SAM" id="MobiDB-lite"/>
    </source>
</evidence>
<dbReference type="KEGG" id="nwl:NWFMUON74_25590"/>
<organism evidence="2 3">
    <name type="scientific">Nocardia wallacei</name>
    <dbReference type="NCBI Taxonomy" id="480035"/>
    <lineage>
        <taxon>Bacteria</taxon>
        <taxon>Bacillati</taxon>
        <taxon>Actinomycetota</taxon>
        <taxon>Actinomycetes</taxon>
        <taxon>Mycobacteriales</taxon>
        <taxon>Nocardiaceae</taxon>
        <taxon>Nocardia</taxon>
    </lineage>
</organism>
<gene>
    <name evidence="2" type="ORF">NWFMUON74_25590</name>
</gene>